<proteinExistence type="predicted"/>
<organism evidence="1 2">
    <name type="scientific">Ambispora leptoticha</name>
    <dbReference type="NCBI Taxonomy" id="144679"/>
    <lineage>
        <taxon>Eukaryota</taxon>
        <taxon>Fungi</taxon>
        <taxon>Fungi incertae sedis</taxon>
        <taxon>Mucoromycota</taxon>
        <taxon>Glomeromycotina</taxon>
        <taxon>Glomeromycetes</taxon>
        <taxon>Archaeosporales</taxon>
        <taxon>Ambisporaceae</taxon>
        <taxon>Ambispora</taxon>
    </lineage>
</organism>
<accession>A0A9N9N5K2</accession>
<evidence type="ECO:0000313" key="2">
    <source>
        <dbReference type="Proteomes" id="UP000789508"/>
    </source>
</evidence>
<comment type="caution">
    <text evidence="1">The sequence shown here is derived from an EMBL/GenBank/DDBJ whole genome shotgun (WGS) entry which is preliminary data.</text>
</comment>
<reference evidence="1" key="1">
    <citation type="submission" date="2021-06" db="EMBL/GenBank/DDBJ databases">
        <authorList>
            <person name="Kallberg Y."/>
            <person name="Tangrot J."/>
            <person name="Rosling A."/>
        </authorList>
    </citation>
    <scope>NUCLEOTIDE SEQUENCE</scope>
    <source>
        <strain evidence="1">FL130A</strain>
    </source>
</reference>
<evidence type="ECO:0000313" key="1">
    <source>
        <dbReference type="EMBL" id="CAG8704078.1"/>
    </source>
</evidence>
<dbReference type="Proteomes" id="UP000789508">
    <property type="component" value="Unassembled WGS sequence"/>
</dbReference>
<dbReference type="AlphaFoldDB" id="A0A9N9N5K2"/>
<sequence>DNEKEWLTCNDCSEKKKGKRSKSDTMQEFLNQFKYYVDDTVNMEEICDDEDNVLYELVELEEL</sequence>
<keyword evidence="2" id="KW-1185">Reference proteome</keyword>
<protein>
    <submittedName>
        <fullName evidence="1">5514_t:CDS:1</fullName>
    </submittedName>
</protein>
<feature type="non-terminal residue" evidence="1">
    <location>
        <position position="1"/>
    </location>
</feature>
<name>A0A9N9N5K2_9GLOM</name>
<feature type="non-terminal residue" evidence="1">
    <location>
        <position position="63"/>
    </location>
</feature>
<dbReference type="EMBL" id="CAJVPS010020342">
    <property type="protein sequence ID" value="CAG8704078.1"/>
    <property type="molecule type" value="Genomic_DNA"/>
</dbReference>
<gene>
    <name evidence="1" type="ORF">ALEPTO_LOCUS11679</name>
</gene>